<dbReference type="PROSITE" id="PS51032">
    <property type="entry name" value="AP2_ERF"/>
    <property type="match status" value="1"/>
</dbReference>
<gene>
    <name evidence="5" type="ORF">SAMN05216454_1043</name>
</gene>
<dbReference type="Gene3D" id="3.30.730.10">
    <property type="entry name" value="AP2/ERF domain"/>
    <property type="match status" value="1"/>
</dbReference>
<dbReference type="InterPro" id="IPR001471">
    <property type="entry name" value="AP2/ERF_dom"/>
</dbReference>
<evidence type="ECO:0000256" key="3">
    <source>
        <dbReference type="ARBA" id="ARBA00023163"/>
    </source>
</evidence>
<evidence type="ECO:0000313" key="6">
    <source>
        <dbReference type="Proteomes" id="UP000199512"/>
    </source>
</evidence>
<keyword evidence="3" id="KW-0804">Transcription</keyword>
<keyword evidence="6" id="KW-1185">Reference proteome</keyword>
<keyword evidence="2" id="KW-0238">DNA-binding</keyword>
<dbReference type="GO" id="GO:0003700">
    <property type="term" value="F:DNA-binding transcription factor activity"/>
    <property type="evidence" value="ECO:0007669"/>
    <property type="project" value="InterPro"/>
</dbReference>
<name>A0A1H8GKK7_9FIRM</name>
<dbReference type="GO" id="GO:0003677">
    <property type="term" value="F:DNA binding"/>
    <property type="evidence" value="ECO:0007669"/>
    <property type="project" value="UniProtKB-KW"/>
</dbReference>
<dbReference type="AlphaFoldDB" id="A0A1H8GKK7"/>
<evidence type="ECO:0000256" key="2">
    <source>
        <dbReference type="ARBA" id="ARBA00023125"/>
    </source>
</evidence>
<dbReference type="EMBL" id="FODF01000004">
    <property type="protein sequence ID" value="SEN44017.1"/>
    <property type="molecule type" value="Genomic_DNA"/>
</dbReference>
<organism evidence="5 6">
    <name type="scientific">Peptostreptococcus russellii</name>
    <dbReference type="NCBI Taxonomy" id="215200"/>
    <lineage>
        <taxon>Bacteria</taxon>
        <taxon>Bacillati</taxon>
        <taxon>Bacillota</taxon>
        <taxon>Clostridia</taxon>
        <taxon>Peptostreptococcales</taxon>
        <taxon>Peptostreptococcaceae</taxon>
        <taxon>Peptostreptococcus</taxon>
    </lineage>
</organism>
<dbReference type="RefSeq" id="WP_091974673.1">
    <property type="nucleotide sequence ID" value="NZ_FODF01000004.1"/>
</dbReference>
<evidence type="ECO:0000313" key="5">
    <source>
        <dbReference type="EMBL" id="SEN44017.1"/>
    </source>
</evidence>
<dbReference type="SUPFAM" id="SSF54171">
    <property type="entry name" value="DNA-binding domain"/>
    <property type="match status" value="1"/>
</dbReference>
<proteinExistence type="predicted"/>
<dbReference type="STRING" id="215200.SAMN05216454_1043"/>
<sequence>MRPIEKELINKRFGRLTVNEVVRNEKNRKICRCKCDCGNETFVEIANLKAGRTKSCGCRMKEINSRYADITGKKYHNLIVESKTEKRKDKTVVWKCRCLKCGEYIEATKKQLDRGYVKDCGNHDHQNLLGKKIGRLQVLSFDEEKGKYFCKCSCGNYTYAERGNLITGHTKSCGCLQRQDNFTRIDGAVPPMLTSKLSKRNTSGYKGVSQTKKGRWVAYITLKRKRYTLGTFIKKEDAVKAREEAEEKLFYPILEKYVERGSK</sequence>
<protein>
    <submittedName>
        <fullName evidence="5">AP2 domain-containing protein</fullName>
    </submittedName>
</protein>
<dbReference type="InterPro" id="IPR016177">
    <property type="entry name" value="DNA-bd_dom_sf"/>
</dbReference>
<evidence type="ECO:0000259" key="4">
    <source>
        <dbReference type="PROSITE" id="PS51032"/>
    </source>
</evidence>
<dbReference type="InterPro" id="IPR036955">
    <property type="entry name" value="AP2/ERF_dom_sf"/>
</dbReference>
<reference evidence="5 6" key="1">
    <citation type="submission" date="2016-10" db="EMBL/GenBank/DDBJ databases">
        <authorList>
            <person name="de Groot N.N."/>
        </authorList>
    </citation>
    <scope>NUCLEOTIDE SEQUENCE [LARGE SCALE GENOMIC DNA]</scope>
    <source>
        <strain evidence="5 6">Calf135</strain>
    </source>
</reference>
<feature type="domain" description="AP2/ERF" evidence="4">
    <location>
        <begin position="204"/>
        <end position="249"/>
    </location>
</feature>
<dbReference type="Proteomes" id="UP000199512">
    <property type="component" value="Unassembled WGS sequence"/>
</dbReference>
<dbReference type="OrthoDB" id="552713at2"/>
<evidence type="ECO:0000256" key="1">
    <source>
        <dbReference type="ARBA" id="ARBA00023015"/>
    </source>
</evidence>
<accession>A0A1H8GKK7</accession>
<keyword evidence="1" id="KW-0805">Transcription regulation</keyword>